<dbReference type="OrthoDB" id="1884773at2759"/>
<dbReference type="EMBL" id="CAJNOC010004538">
    <property type="protein sequence ID" value="CAF1025100.1"/>
    <property type="molecule type" value="Genomic_DNA"/>
</dbReference>
<evidence type="ECO:0000259" key="1">
    <source>
        <dbReference type="PROSITE" id="PS50927"/>
    </source>
</evidence>
<evidence type="ECO:0000313" key="3">
    <source>
        <dbReference type="Proteomes" id="UP000663879"/>
    </source>
</evidence>
<dbReference type="Proteomes" id="UP000663879">
    <property type="component" value="Unassembled WGS sequence"/>
</dbReference>
<reference evidence="2" key="1">
    <citation type="submission" date="2021-02" db="EMBL/GenBank/DDBJ databases">
        <authorList>
            <person name="Nowell W R."/>
        </authorList>
    </citation>
    <scope>NUCLEOTIDE SEQUENCE</scope>
    <source>
        <strain evidence="2">Ploen Becks lab</strain>
    </source>
</reference>
<feature type="domain" description="Bulb-type lectin" evidence="1">
    <location>
        <begin position="101"/>
        <end position="212"/>
    </location>
</feature>
<name>A0A814ILE7_9BILA</name>
<dbReference type="SMART" id="SM00108">
    <property type="entry name" value="B_lectin"/>
    <property type="match status" value="1"/>
</dbReference>
<dbReference type="AlphaFoldDB" id="A0A814ILE7"/>
<dbReference type="PROSITE" id="PS50927">
    <property type="entry name" value="BULB_LECTIN"/>
    <property type="match status" value="1"/>
</dbReference>
<dbReference type="CDD" id="cd00028">
    <property type="entry name" value="B_lectin"/>
    <property type="match status" value="1"/>
</dbReference>
<dbReference type="SUPFAM" id="SSF51110">
    <property type="entry name" value="alpha-D-mannose-specific plant lectins"/>
    <property type="match status" value="1"/>
</dbReference>
<accession>A0A814ILE7</accession>
<dbReference type="Gene3D" id="2.90.10.10">
    <property type="entry name" value="Bulb-type lectin domain"/>
    <property type="match status" value="1"/>
</dbReference>
<keyword evidence="3" id="KW-1185">Reference proteome</keyword>
<evidence type="ECO:0000313" key="2">
    <source>
        <dbReference type="EMBL" id="CAF1025100.1"/>
    </source>
</evidence>
<protein>
    <recommendedName>
        <fullName evidence="1">Bulb-type lectin domain-containing protein</fullName>
    </recommendedName>
</protein>
<gene>
    <name evidence="2" type="ORF">OXX778_LOCUS17576</name>
</gene>
<sequence>MDSNTFKLTFLLYKIFLIAANGFFTAEINVSVTRYSYNFKGQYLTSKLNCKIACLKFNDCSYAVYINNSICELYNRYIYTKKSSESIAFVRRGSLSLLTMTNSLKSDSMSRNGQTLVSQDGTIFLIMQTDGNLVLYNFTKPLWYSNTYKKGKQPYYLNLKNDENLFIYDSNKNAIWATNHTIRGYPPHILIVQNDGNAEIYDNNGTSIWSII</sequence>
<comment type="caution">
    <text evidence="2">The sequence shown here is derived from an EMBL/GenBank/DDBJ whole genome shotgun (WGS) entry which is preliminary data.</text>
</comment>
<proteinExistence type="predicted"/>
<dbReference type="InterPro" id="IPR036426">
    <property type="entry name" value="Bulb-type_lectin_dom_sf"/>
</dbReference>
<dbReference type="InterPro" id="IPR001480">
    <property type="entry name" value="Bulb-type_lectin_dom"/>
</dbReference>
<organism evidence="2 3">
    <name type="scientific">Brachionus calyciflorus</name>
    <dbReference type="NCBI Taxonomy" id="104777"/>
    <lineage>
        <taxon>Eukaryota</taxon>
        <taxon>Metazoa</taxon>
        <taxon>Spiralia</taxon>
        <taxon>Gnathifera</taxon>
        <taxon>Rotifera</taxon>
        <taxon>Eurotatoria</taxon>
        <taxon>Monogononta</taxon>
        <taxon>Pseudotrocha</taxon>
        <taxon>Ploima</taxon>
        <taxon>Brachionidae</taxon>
        <taxon>Brachionus</taxon>
    </lineage>
</organism>